<evidence type="ECO:0000259" key="5">
    <source>
        <dbReference type="PROSITE" id="PS51123"/>
    </source>
</evidence>
<evidence type="ECO:0000313" key="6">
    <source>
        <dbReference type="EMBL" id="PIE24917.1"/>
    </source>
</evidence>
<dbReference type="GO" id="GO:0016020">
    <property type="term" value="C:membrane"/>
    <property type="evidence" value="ECO:0007669"/>
    <property type="project" value="UniProtKB-SubCell"/>
</dbReference>
<keyword evidence="4" id="KW-0732">Signal</keyword>
<keyword evidence="6" id="KW-0282">Flagellum</keyword>
<feature type="domain" description="OmpA-like" evidence="5">
    <location>
        <begin position="79"/>
        <end position="198"/>
    </location>
</feature>
<keyword evidence="6" id="KW-0966">Cell projection</keyword>
<accession>A0A2G6JNA8</accession>
<dbReference type="Gene3D" id="3.30.1330.60">
    <property type="entry name" value="OmpA-like domain"/>
    <property type="match status" value="1"/>
</dbReference>
<dbReference type="PRINTS" id="PR01021">
    <property type="entry name" value="OMPADOMAIN"/>
</dbReference>
<reference evidence="6 7" key="1">
    <citation type="submission" date="2017-10" db="EMBL/GenBank/DDBJ databases">
        <title>Novel microbial diversity and functional potential in the marine mammal oral microbiome.</title>
        <authorList>
            <person name="Dudek N.K."/>
            <person name="Sun C.L."/>
            <person name="Burstein D."/>
            <person name="Kantor R.S."/>
            <person name="Aliaga Goltsman D.S."/>
            <person name="Bik E.M."/>
            <person name="Thomas B.C."/>
            <person name="Banfield J.F."/>
            <person name="Relman D.A."/>
        </authorList>
    </citation>
    <scope>NUCLEOTIDE SEQUENCE [LARGE SCALE GENOMIC DNA]</scope>
    <source>
        <strain evidence="6">DOLJORAL78_47_21</strain>
    </source>
</reference>
<keyword evidence="6" id="KW-0969">Cilium</keyword>
<organism evidence="6 7">
    <name type="scientific">Neptuniibacter caesariensis</name>
    <dbReference type="NCBI Taxonomy" id="207954"/>
    <lineage>
        <taxon>Bacteria</taxon>
        <taxon>Pseudomonadati</taxon>
        <taxon>Pseudomonadota</taxon>
        <taxon>Gammaproteobacteria</taxon>
        <taxon>Oceanospirillales</taxon>
        <taxon>Oceanospirillaceae</taxon>
        <taxon>Neptuniibacter</taxon>
    </lineage>
</organism>
<dbReference type="AlphaFoldDB" id="A0A2G6JNA8"/>
<keyword evidence="2 3" id="KW-0472">Membrane</keyword>
<dbReference type="InterPro" id="IPR006664">
    <property type="entry name" value="OMP_bac"/>
</dbReference>
<evidence type="ECO:0000313" key="7">
    <source>
        <dbReference type="Proteomes" id="UP000243469"/>
    </source>
</evidence>
<evidence type="ECO:0000256" key="3">
    <source>
        <dbReference type="PROSITE-ProRule" id="PRU00473"/>
    </source>
</evidence>
<dbReference type="InterPro" id="IPR006665">
    <property type="entry name" value="OmpA-like"/>
</dbReference>
<name>A0A2G6JNA8_NEPCE</name>
<dbReference type="STRING" id="207954.MED92_16275"/>
<protein>
    <submittedName>
        <fullName evidence="6">Flagellar motor protein MotB</fullName>
    </submittedName>
</protein>
<sequence>MKKIAIVSGLVLAMGITTGAQAHPENAGYWDESPTSTIWRTSSGDCWRHGFWKEGDVIEGCPGYKAPAPAPAPKPTPKPMLKSVVEKHIVYFDFDSSNPGDVSDIADYIKSLKKVSGVNLVGHADRIGSNAYNDALSMKRVNAVSDALQGAGISRSVITTGYMGENAPAKSCDGLNGANLIDCLRANRRVEVEISGKK</sequence>
<dbReference type="InterPro" id="IPR036737">
    <property type="entry name" value="OmpA-like_sf"/>
</dbReference>
<dbReference type="EMBL" id="PDSH01000015">
    <property type="protein sequence ID" value="PIE24917.1"/>
    <property type="molecule type" value="Genomic_DNA"/>
</dbReference>
<dbReference type="Proteomes" id="UP000243469">
    <property type="component" value="Unassembled WGS sequence"/>
</dbReference>
<dbReference type="SUPFAM" id="SSF103088">
    <property type="entry name" value="OmpA-like"/>
    <property type="match status" value="1"/>
</dbReference>
<gene>
    <name evidence="6" type="ORF">CSA60_02895</name>
</gene>
<comment type="caution">
    <text evidence="6">The sequence shown here is derived from an EMBL/GenBank/DDBJ whole genome shotgun (WGS) entry which is preliminary data.</text>
</comment>
<feature type="chain" id="PRO_5013875911" evidence="4">
    <location>
        <begin position="23"/>
        <end position="198"/>
    </location>
</feature>
<dbReference type="CDD" id="cd07185">
    <property type="entry name" value="OmpA_C-like"/>
    <property type="match status" value="1"/>
</dbReference>
<dbReference type="Pfam" id="PF00691">
    <property type="entry name" value="OmpA"/>
    <property type="match status" value="1"/>
</dbReference>
<feature type="signal peptide" evidence="4">
    <location>
        <begin position="1"/>
        <end position="22"/>
    </location>
</feature>
<evidence type="ECO:0000256" key="4">
    <source>
        <dbReference type="SAM" id="SignalP"/>
    </source>
</evidence>
<evidence type="ECO:0000256" key="1">
    <source>
        <dbReference type="ARBA" id="ARBA00004370"/>
    </source>
</evidence>
<proteinExistence type="predicted"/>
<dbReference type="PROSITE" id="PS51123">
    <property type="entry name" value="OMPA_2"/>
    <property type="match status" value="1"/>
</dbReference>
<evidence type="ECO:0000256" key="2">
    <source>
        <dbReference type="ARBA" id="ARBA00023136"/>
    </source>
</evidence>
<comment type="subcellular location">
    <subcellularLocation>
        <location evidence="1">Membrane</location>
    </subcellularLocation>
</comment>